<dbReference type="Gene3D" id="1.25.40.340">
    <property type="match status" value="1"/>
</dbReference>
<proteinExistence type="predicted"/>
<keyword evidence="3" id="KW-1185">Reference proteome</keyword>
<organism evidence="2 3">
    <name type="scientific">Mycoplasma amphoriforme A39</name>
    <dbReference type="NCBI Taxonomy" id="572419"/>
    <lineage>
        <taxon>Bacteria</taxon>
        <taxon>Bacillati</taxon>
        <taxon>Mycoplasmatota</taxon>
        <taxon>Mollicutes</taxon>
        <taxon>Mycoplasmataceae</taxon>
        <taxon>Mycoplasma</taxon>
    </lineage>
</organism>
<dbReference type="InterPro" id="IPR036117">
    <property type="entry name" value="DhaL_dom_sf"/>
</dbReference>
<dbReference type="SUPFAM" id="SSF101473">
    <property type="entry name" value="DhaL-like"/>
    <property type="match status" value="1"/>
</dbReference>
<dbReference type="InterPro" id="IPR019986">
    <property type="entry name" value="YloV-like"/>
</dbReference>
<dbReference type="KEGG" id="mamp:MAMA39_04560"/>
<name>A0A292IIS2_9MOLU</name>
<dbReference type="PANTHER" id="PTHR33434">
    <property type="entry name" value="DEGV DOMAIN-CONTAINING PROTEIN DR_1986-RELATED"/>
    <property type="match status" value="1"/>
</dbReference>
<dbReference type="InterPro" id="IPR004007">
    <property type="entry name" value="DhaL_dom"/>
</dbReference>
<dbReference type="GO" id="GO:0006071">
    <property type="term" value="P:glycerol metabolic process"/>
    <property type="evidence" value="ECO:0007669"/>
    <property type="project" value="InterPro"/>
</dbReference>
<dbReference type="Pfam" id="PF13684">
    <property type="entry name" value="FakA-like_C"/>
    <property type="match status" value="1"/>
</dbReference>
<gene>
    <name evidence="2" type="ORF">MAMA39_04560</name>
</gene>
<dbReference type="PROSITE" id="PS51480">
    <property type="entry name" value="DHAL"/>
    <property type="match status" value="1"/>
</dbReference>
<dbReference type="InterPro" id="IPR048394">
    <property type="entry name" value="FakA-like_M"/>
</dbReference>
<dbReference type="Proteomes" id="UP000261764">
    <property type="component" value="Chromosome I"/>
</dbReference>
<evidence type="ECO:0000313" key="2">
    <source>
        <dbReference type="EMBL" id="CDN40575.1"/>
    </source>
</evidence>
<protein>
    <recommendedName>
        <fullName evidence="1">DhaL domain-containing protein</fullName>
    </recommendedName>
</protein>
<evidence type="ECO:0000259" key="1">
    <source>
        <dbReference type="PROSITE" id="PS51480"/>
    </source>
</evidence>
<dbReference type="GO" id="GO:0004371">
    <property type="term" value="F:glycerone kinase activity"/>
    <property type="evidence" value="ECO:0007669"/>
    <property type="project" value="InterPro"/>
</dbReference>
<dbReference type="SMART" id="SM01121">
    <property type="entry name" value="Dak1_2"/>
    <property type="match status" value="1"/>
</dbReference>
<dbReference type="AlphaFoldDB" id="A0A292IIS2"/>
<evidence type="ECO:0000313" key="3">
    <source>
        <dbReference type="Proteomes" id="UP000261764"/>
    </source>
</evidence>
<reference evidence="2 3" key="1">
    <citation type="journal article" date="2015" name="Clin. Infect. Dis.">
        <title>Genomic Investigations unmask Mycoplasma amphoriforme, a new respiratory pathogen.</title>
        <authorList>
            <person name="Gillespie S.H."/>
            <person name="Ling C.L."/>
            <person name="Oravcova K."/>
            <person name="Pinheiro M."/>
            <person name="Wells L."/>
            <person name="Bryant J.M."/>
            <person name="McHugh T.D."/>
            <person name="Bebear C."/>
            <person name="Webster D."/>
            <person name="Harris S.R."/>
            <person name="Seth-Smith H.M."/>
            <person name="Thomson N.R."/>
        </authorList>
    </citation>
    <scope>NUCLEOTIDE SEQUENCE [LARGE SCALE GENOMIC DNA]</scope>
    <source>
        <strain evidence="2 3">A39</strain>
    </source>
</reference>
<dbReference type="NCBIfam" id="TIGR03599">
    <property type="entry name" value="YloV"/>
    <property type="match status" value="1"/>
</dbReference>
<sequence length="560" mass="62656">MFSFGVKQIADNYEYINQLNVFPVPDGDTGTNMKITAIGALEAIQNNEFDSLGLLGKTFARAMLMNARGNSGVIFSQIIKGFVMSFPENGTELTIDSLISAFKEATEVSYKSVITPVEGTMLTVIRQTSEKLIEKRNMINSVEELFEIALKAAKKSLNETPDLLPELKVSGVVDSGGFALVEFLKGMELVALGKESAANDNFESNYPATFASARLQKFEGEWKEEGHGYCTEFLLNFSLKADPTLEKMRYTEAKLRKEINKYVNSVVIVSDFEEKLVKLHAHTLQPDQILKAGLLFGEFISVKVDNMDLQVHHRINDHVSSNTMRLSTKEIIDESKLKNEIKLIATAPSQRLGKFISKNYEVAHYIDTSDIGNPSIKQFMNAIKLTESQNIIIVIDDTNIAMAVQEAIKQVKKRVSCELIVGRNFIECMSALSAFMPDDNLRSNVRTMKKAIKTTGSASISLAVKPMKYPHITVQKDDLIAIIDKKIMVSEPDITQCIHKTIKLLMKKIKKPEIIILIYGKDVTLQQAKKMEKMISEKYGIYCELINGGQSIYPYLLGIQ</sequence>
<dbReference type="Pfam" id="PF21645">
    <property type="entry name" value="FakA-like_M"/>
    <property type="match status" value="1"/>
</dbReference>
<dbReference type="EMBL" id="HG937516">
    <property type="protein sequence ID" value="CDN40575.1"/>
    <property type="molecule type" value="Genomic_DNA"/>
</dbReference>
<dbReference type="InterPro" id="IPR033470">
    <property type="entry name" value="FakA-like_C"/>
</dbReference>
<feature type="domain" description="DhaL" evidence="1">
    <location>
        <begin position="1"/>
        <end position="189"/>
    </location>
</feature>
<accession>A0A292IIS2</accession>
<dbReference type="InterPro" id="IPR050270">
    <property type="entry name" value="DegV_domain_contain"/>
</dbReference>
<dbReference type="SMART" id="SM01120">
    <property type="entry name" value="Dak2"/>
    <property type="match status" value="1"/>
</dbReference>
<dbReference type="PANTHER" id="PTHR33434:SF4">
    <property type="entry name" value="PHOSPHATASE PROTEIN"/>
    <property type="match status" value="1"/>
</dbReference>
<dbReference type="Pfam" id="PF02734">
    <property type="entry name" value="Dak2"/>
    <property type="match status" value="1"/>
</dbReference>